<evidence type="ECO:0000313" key="3">
    <source>
        <dbReference type="EMBL" id="CAH3033984.1"/>
    </source>
</evidence>
<feature type="region of interest" description="Disordered" evidence="2">
    <location>
        <begin position="105"/>
        <end position="155"/>
    </location>
</feature>
<feature type="coiled-coil region" evidence="1">
    <location>
        <begin position="23"/>
        <end position="57"/>
    </location>
</feature>
<feature type="region of interest" description="Disordered" evidence="2">
    <location>
        <begin position="240"/>
        <end position="261"/>
    </location>
</feature>
<feature type="compositionally biased region" description="Acidic residues" evidence="2">
    <location>
        <begin position="659"/>
        <end position="678"/>
    </location>
</feature>
<organism evidence="3 4">
    <name type="scientific">Pocillopora meandrina</name>
    <dbReference type="NCBI Taxonomy" id="46732"/>
    <lineage>
        <taxon>Eukaryota</taxon>
        <taxon>Metazoa</taxon>
        <taxon>Cnidaria</taxon>
        <taxon>Anthozoa</taxon>
        <taxon>Hexacorallia</taxon>
        <taxon>Scleractinia</taxon>
        <taxon>Astrocoeniina</taxon>
        <taxon>Pocilloporidae</taxon>
        <taxon>Pocillopora</taxon>
    </lineage>
</organism>
<dbReference type="Proteomes" id="UP001159428">
    <property type="component" value="Unassembled WGS sequence"/>
</dbReference>
<accession>A0AAU9VNM7</accession>
<evidence type="ECO:0000256" key="1">
    <source>
        <dbReference type="SAM" id="Coils"/>
    </source>
</evidence>
<name>A0AAU9VNM7_9CNID</name>
<dbReference type="AlphaFoldDB" id="A0AAU9VNM7"/>
<feature type="compositionally biased region" description="Polar residues" evidence="2">
    <location>
        <begin position="381"/>
        <end position="402"/>
    </location>
</feature>
<reference evidence="3 4" key="1">
    <citation type="submission" date="2022-05" db="EMBL/GenBank/DDBJ databases">
        <authorList>
            <consortium name="Genoscope - CEA"/>
            <person name="William W."/>
        </authorList>
    </citation>
    <scope>NUCLEOTIDE SEQUENCE [LARGE SCALE GENOMIC DNA]</scope>
</reference>
<sequence>MMAKAKQGLRALNQVGYSLKQVRQALGIQQKTLEGKLEKAEKKAEDISARVEKALKETMKILTDATKAAAAKLGSVSDATNDLGQLSKDIEETKSHDMISKIREMIAEKPEKEEHDDEKDSKKSIGTEDSKDQSKGDKQHKKLKPKDNIPSALEVDETAVARSLLDLQKHEVEEVEKAKDAIHEKAQANKRAFEKTKDLLKEMEDGLLKFRNNEEGVTRSEGLKKLFGKDFESDLQSQSLAFTSGTGPRPFANEEVGYTGPSIDLLETDKSGPKDENAEGDVELAYTKSGNKNKHDESHEISSPRVRQIMLLKARATTKATEGDSRKGIVNQDENGYERRPEHSITRVTLRNIFNQIGRKEEKIGDGQSDEEVRDAASGSAIRSETESSGWSTFETAESSSEPEGVSHELETGSKNEPEFAGKNTGASRDQGSGDLQFSYGGMTLPQDVKGANVAKVVSESARDKPKRTAIKGEGNSGSEKLPFDPILLFQVRNIRTNVLKAEKQATMELNDVRKEFRAKMEDLQEDLKMVRKLTSNVHRKVGITVKQALAMARQAKTNATNRLAMARKAATALNNIEKKLGVIHTINASRILRSKIPQFPKYSDVTLYQQLLATNRILTKLNGAKVLAIDRAERRFRNEEETGSSISQEVDSLRDELASAEEELSEETDREMEDEREAQEKIQEALERNKLVAKKTAFALTAIENYLEKLQTDEAKLKRFRF</sequence>
<protein>
    <submittedName>
        <fullName evidence="3">Uncharacterized protein</fullName>
    </submittedName>
</protein>
<proteinExistence type="predicted"/>
<feature type="compositionally biased region" description="Basic and acidic residues" evidence="2">
    <location>
        <begin position="405"/>
        <end position="420"/>
    </location>
</feature>
<feature type="coiled-coil region" evidence="1">
    <location>
        <begin position="165"/>
        <end position="203"/>
    </location>
</feature>
<feature type="compositionally biased region" description="Basic and acidic residues" evidence="2">
    <location>
        <begin position="105"/>
        <end position="137"/>
    </location>
</feature>
<feature type="region of interest" description="Disordered" evidence="2">
    <location>
        <begin position="361"/>
        <end position="442"/>
    </location>
</feature>
<evidence type="ECO:0000256" key="2">
    <source>
        <dbReference type="SAM" id="MobiDB-lite"/>
    </source>
</evidence>
<gene>
    <name evidence="3" type="ORF">PMEA_00010420</name>
</gene>
<feature type="region of interest" description="Disordered" evidence="2">
    <location>
        <begin position="316"/>
        <end position="341"/>
    </location>
</feature>
<keyword evidence="1" id="KW-0175">Coiled coil</keyword>
<dbReference type="EMBL" id="CALNXJ010000002">
    <property type="protein sequence ID" value="CAH3033984.1"/>
    <property type="molecule type" value="Genomic_DNA"/>
</dbReference>
<feature type="compositionally biased region" description="Polar residues" evidence="2">
    <location>
        <begin position="425"/>
        <end position="436"/>
    </location>
</feature>
<feature type="region of interest" description="Disordered" evidence="2">
    <location>
        <begin position="658"/>
        <end position="682"/>
    </location>
</feature>
<comment type="caution">
    <text evidence="3">The sequence shown here is derived from an EMBL/GenBank/DDBJ whole genome shotgun (WGS) entry which is preliminary data.</text>
</comment>
<keyword evidence="4" id="KW-1185">Reference proteome</keyword>
<evidence type="ECO:0000313" key="4">
    <source>
        <dbReference type="Proteomes" id="UP001159428"/>
    </source>
</evidence>
<feature type="coiled-coil region" evidence="1">
    <location>
        <begin position="507"/>
        <end position="534"/>
    </location>
</feature>